<comment type="caution">
    <text evidence="2">The sequence shown here is derived from an EMBL/GenBank/DDBJ whole genome shotgun (WGS) entry which is preliminary data.</text>
</comment>
<dbReference type="PROSITE" id="PS51257">
    <property type="entry name" value="PROKAR_LIPOPROTEIN"/>
    <property type="match status" value="1"/>
</dbReference>
<keyword evidence="1" id="KW-1133">Transmembrane helix</keyword>
<keyword evidence="1" id="KW-0812">Transmembrane</keyword>
<dbReference type="Proteomes" id="UP001612415">
    <property type="component" value="Unassembled WGS sequence"/>
</dbReference>
<keyword evidence="1" id="KW-0472">Membrane</keyword>
<evidence type="ECO:0000313" key="3">
    <source>
        <dbReference type="Proteomes" id="UP001612415"/>
    </source>
</evidence>
<dbReference type="Pfam" id="PF08592">
    <property type="entry name" value="Anthrone_oxy"/>
    <property type="match status" value="1"/>
</dbReference>
<proteinExistence type="predicted"/>
<organism evidence="2 3">
    <name type="scientific">Streptomyces cellulosae</name>
    <dbReference type="NCBI Taxonomy" id="1968"/>
    <lineage>
        <taxon>Bacteria</taxon>
        <taxon>Bacillati</taxon>
        <taxon>Actinomycetota</taxon>
        <taxon>Actinomycetes</taxon>
        <taxon>Kitasatosporales</taxon>
        <taxon>Streptomycetaceae</taxon>
        <taxon>Streptomyces</taxon>
    </lineage>
</organism>
<reference evidence="2 3" key="1">
    <citation type="submission" date="2024-10" db="EMBL/GenBank/DDBJ databases">
        <title>The Natural Products Discovery Center: Release of the First 8490 Sequenced Strains for Exploring Actinobacteria Biosynthetic Diversity.</title>
        <authorList>
            <person name="Kalkreuter E."/>
            <person name="Kautsar S.A."/>
            <person name="Yang D."/>
            <person name="Bader C.D."/>
            <person name="Teijaro C.N."/>
            <person name="Fluegel L."/>
            <person name="Davis C.M."/>
            <person name="Simpson J.R."/>
            <person name="Lauterbach L."/>
            <person name="Steele A.D."/>
            <person name="Gui C."/>
            <person name="Meng S."/>
            <person name="Li G."/>
            <person name="Viehrig K."/>
            <person name="Ye F."/>
            <person name="Su P."/>
            <person name="Kiefer A.F."/>
            <person name="Nichols A."/>
            <person name="Cepeda A.J."/>
            <person name="Yan W."/>
            <person name="Fan B."/>
            <person name="Jiang Y."/>
            <person name="Adhikari A."/>
            <person name="Zheng C.-J."/>
            <person name="Schuster L."/>
            <person name="Cowan T.M."/>
            <person name="Smanski M.J."/>
            <person name="Chevrette M.G."/>
            <person name="De Carvalho L.P.S."/>
            <person name="Shen B."/>
        </authorList>
    </citation>
    <scope>NUCLEOTIDE SEQUENCE [LARGE SCALE GENOMIC DNA]</scope>
    <source>
        <strain evidence="2 3">NPDC051599</strain>
    </source>
</reference>
<dbReference type="EMBL" id="JBITDC010000021">
    <property type="protein sequence ID" value="MFI5680517.1"/>
    <property type="molecule type" value="Genomic_DNA"/>
</dbReference>
<gene>
    <name evidence="2" type="ORF">ACIA8P_38935</name>
</gene>
<feature type="transmembrane region" description="Helical" evidence="1">
    <location>
        <begin position="89"/>
        <end position="110"/>
    </location>
</feature>
<feature type="transmembrane region" description="Helical" evidence="1">
    <location>
        <begin position="130"/>
        <end position="153"/>
    </location>
</feature>
<evidence type="ECO:0000256" key="1">
    <source>
        <dbReference type="SAM" id="Phobius"/>
    </source>
</evidence>
<accession>A0ABW7YDQ5</accession>
<feature type="transmembrane region" description="Helical" evidence="1">
    <location>
        <begin position="58"/>
        <end position="77"/>
    </location>
</feature>
<name>A0ABW7YDQ5_STRCE</name>
<feature type="transmembrane region" description="Helical" evidence="1">
    <location>
        <begin position="12"/>
        <end position="38"/>
    </location>
</feature>
<protein>
    <submittedName>
        <fullName evidence="2">DUF1772 domain-containing protein</fullName>
    </submittedName>
</protein>
<dbReference type="RefSeq" id="WP_398660946.1">
    <property type="nucleotide sequence ID" value="NZ_JBITDC010000021.1"/>
</dbReference>
<sequence length="181" mass="19401">MTKTNSIAGGVLGAATVATGLVAGVFSIFACTVMPALARSDDRVYVQVMRDIDDVIQNPVFLLGFMGALLLTGCSAWQSRGTPYRRWAWAAFTAYALAFLVTVVFNIPLNDELADTADVTTARERFEDPWVAWNVVRAVLSTLAVGCLTRGLVSYGRWQRTSVGPVGPVASRPKGSGGRRA</sequence>
<keyword evidence="3" id="KW-1185">Reference proteome</keyword>
<evidence type="ECO:0000313" key="2">
    <source>
        <dbReference type="EMBL" id="MFI5680517.1"/>
    </source>
</evidence>
<dbReference type="InterPro" id="IPR013901">
    <property type="entry name" value="Anthrone_oxy"/>
</dbReference>